<gene>
    <name evidence="1" type="ORF">ULMA_01000</name>
</gene>
<organism evidence="1 2">
    <name type="scientific">Patiriisocius marinus</name>
    <dbReference type="NCBI Taxonomy" id="1397112"/>
    <lineage>
        <taxon>Bacteria</taxon>
        <taxon>Pseudomonadati</taxon>
        <taxon>Bacteroidota</taxon>
        <taxon>Flavobacteriia</taxon>
        <taxon>Flavobacteriales</taxon>
        <taxon>Flavobacteriaceae</taxon>
        <taxon>Patiriisocius</taxon>
    </lineage>
</organism>
<accession>A0A5J4IUX8</accession>
<comment type="caution">
    <text evidence="1">The sequence shown here is derived from an EMBL/GenBank/DDBJ whole genome shotgun (WGS) entry which is preliminary data.</text>
</comment>
<keyword evidence="2" id="KW-1185">Reference proteome</keyword>
<dbReference type="EMBL" id="BKCG01000001">
    <property type="protein sequence ID" value="GER57992.1"/>
    <property type="molecule type" value="Genomic_DNA"/>
</dbReference>
<evidence type="ECO:0000313" key="1">
    <source>
        <dbReference type="EMBL" id="GER57992.1"/>
    </source>
</evidence>
<protein>
    <submittedName>
        <fullName evidence="1">Uncharacterized protein</fullName>
    </submittedName>
</protein>
<name>A0A5J4IUX8_9FLAO</name>
<evidence type="ECO:0000313" key="2">
    <source>
        <dbReference type="Proteomes" id="UP000326509"/>
    </source>
</evidence>
<sequence length="270" mass="29548">MCLIALFAHTYVGNAQVGINTTTPEGIIDVNSSTYGVVLPRISLNSLNNASPVINPQGGSLAVGTVVYNTNTTSTGSNDVVPGIYVWTGTKWFNKFSKKQSEFLTQTSHLRTQSSSGYQNIPGLTNRTFTAEYTGNYKIELSVNYGGGYLRDVDGDNSMTDVAAQKGNFRFTFDGDVNLYEALSYSVTGDATTSGTSNYYLIWEQYSVVIYKHCTQGQTYNLNLEFDQLPAPEFVNSGNHNSSNSDQYTQGTGWIGFDIPCSVEITYLTE</sequence>
<dbReference type="AlphaFoldDB" id="A0A5J4IUX8"/>
<reference evidence="1 2" key="1">
    <citation type="submission" date="2019-08" db="EMBL/GenBank/DDBJ databases">
        <title>Draft genome sequence of Ulvibacter marinus type strain NBRC 109484.</title>
        <authorList>
            <person name="Kawano K."/>
            <person name="Ushijima N."/>
            <person name="Kihara M."/>
            <person name="Itoh H."/>
        </authorList>
    </citation>
    <scope>NUCLEOTIDE SEQUENCE [LARGE SCALE GENOMIC DNA]</scope>
    <source>
        <strain evidence="1 2">NBRC 109484</strain>
    </source>
</reference>
<dbReference type="Proteomes" id="UP000326509">
    <property type="component" value="Unassembled WGS sequence"/>
</dbReference>
<proteinExistence type="predicted"/>